<reference evidence="1 2" key="1">
    <citation type="submission" date="2017-05" db="EMBL/GenBank/DDBJ databases">
        <authorList>
            <person name="Varghese N."/>
            <person name="Submissions S."/>
        </authorList>
    </citation>
    <scope>NUCLEOTIDE SEQUENCE [LARGE SCALE GENOMIC DNA]</scope>
    <source>
        <strain evidence="1 2">DSM 15522</strain>
    </source>
</reference>
<dbReference type="SUPFAM" id="SSF54523">
    <property type="entry name" value="Pili subunits"/>
    <property type="match status" value="1"/>
</dbReference>
<dbReference type="InterPro" id="IPR045584">
    <property type="entry name" value="Pilin-like"/>
</dbReference>
<dbReference type="NCBIfam" id="TIGR02532">
    <property type="entry name" value="IV_pilin_GFxxxE"/>
    <property type="match status" value="1"/>
</dbReference>
<dbReference type="EMBL" id="FXUB01000004">
    <property type="protein sequence ID" value="SMP15435.1"/>
    <property type="molecule type" value="Genomic_DNA"/>
</dbReference>
<dbReference type="Pfam" id="PF07963">
    <property type="entry name" value="N_methyl"/>
    <property type="match status" value="1"/>
</dbReference>
<keyword evidence="2" id="KW-1185">Reference proteome</keyword>
<dbReference type="Proteomes" id="UP001157911">
    <property type="component" value="Unassembled WGS sequence"/>
</dbReference>
<evidence type="ECO:0000313" key="1">
    <source>
        <dbReference type="EMBL" id="SMP15435.1"/>
    </source>
</evidence>
<comment type="caution">
    <text evidence="1">The sequence shown here is derived from an EMBL/GenBank/DDBJ whole genome shotgun (WGS) entry which is preliminary data.</text>
</comment>
<sequence length="163" mass="18138">MKKLGFTLLELLIVLVILSLILTLILPAVINENLSDMASFKNKVKSAMDQISLHSTEESICADFKNNSISIGKAKIPLPTPFQLTTFVKPYTLISGENHNSFCFTASKPTVAGFIAKSKDHYLIIAMFLPVGEVEFSETDQAEAETFKDKVSKGRILEWFNSY</sequence>
<evidence type="ECO:0000313" key="2">
    <source>
        <dbReference type="Proteomes" id="UP001157911"/>
    </source>
</evidence>
<proteinExistence type="predicted"/>
<name>A0ABY1NQ42_9BACT</name>
<dbReference type="InterPro" id="IPR012902">
    <property type="entry name" value="N_methyl_site"/>
</dbReference>
<dbReference type="RefSeq" id="WP_283400843.1">
    <property type="nucleotide sequence ID" value="NZ_FXUB01000004.1"/>
</dbReference>
<accession>A0ABY1NQ42</accession>
<gene>
    <name evidence="1" type="ORF">SAMN06265339_1392</name>
</gene>
<protein>
    <submittedName>
        <fullName evidence="1">Prepilin-type N-terminal cleavage/methylation domain-containing protein</fullName>
    </submittedName>
</protein>
<organism evidence="1 2">
    <name type="scientific">Desulfurobacterium pacificum</name>
    <dbReference type="NCBI Taxonomy" id="240166"/>
    <lineage>
        <taxon>Bacteria</taxon>
        <taxon>Pseudomonadati</taxon>
        <taxon>Aquificota</taxon>
        <taxon>Aquificia</taxon>
        <taxon>Desulfurobacteriales</taxon>
        <taxon>Desulfurobacteriaceae</taxon>
        <taxon>Desulfurobacterium</taxon>
    </lineage>
</organism>